<evidence type="ECO:0000256" key="3">
    <source>
        <dbReference type="ARBA" id="ARBA00022676"/>
    </source>
</evidence>
<keyword evidence="3 11" id="KW-0328">Glycosyltransferase</keyword>
<dbReference type="PANTHER" id="PTHR30400:SF0">
    <property type="entry name" value="BIOSYNTHETIC PEPTIDOGLYCAN TRANSGLYCOSYLASE"/>
    <property type="match status" value="1"/>
</dbReference>
<sequence length="243" mass="27342">MTAFRPLVFWINTIPEMVILKKFILLTLVATIVSVVLLRWVPPLTSAFMIQKNIASILSGSGKYKTRYKWIPLNKISGYAAIAVIASEDQMFPEHFGFDIGSISDAMEKHSRGKRLRGASTISQQVAKNLFLWPGRSLIRKGFEAYFTVLIEIIWPKKRIIEVYLNIAEFGNGIFGVGAASEIFFKKPPSKLSISDAALLAAVLPNPKLLHANRPTRYLNARKNWIIGQIFQLGGPDYFKTKQ</sequence>
<keyword evidence="6 11" id="KW-0133">Cell shape</keyword>
<dbReference type="GO" id="GO:0005886">
    <property type="term" value="C:plasma membrane"/>
    <property type="evidence" value="ECO:0007669"/>
    <property type="project" value="UniProtKB-SubCell"/>
</dbReference>
<evidence type="ECO:0000256" key="7">
    <source>
        <dbReference type="ARBA" id="ARBA00022984"/>
    </source>
</evidence>
<accession>E1Y9H8</accession>
<evidence type="ECO:0000256" key="6">
    <source>
        <dbReference type="ARBA" id="ARBA00022960"/>
    </source>
</evidence>
<comment type="pathway">
    <text evidence="11">Cell wall biogenesis; peptidoglycan biosynthesis.</text>
</comment>
<dbReference type="GO" id="GO:0008360">
    <property type="term" value="P:regulation of cell shape"/>
    <property type="evidence" value="ECO:0007669"/>
    <property type="project" value="UniProtKB-KW"/>
</dbReference>
<keyword evidence="2" id="KW-0997">Cell inner membrane</keyword>
<evidence type="ECO:0000256" key="2">
    <source>
        <dbReference type="ARBA" id="ARBA00022519"/>
    </source>
</evidence>
<name>E1Y9H8_9BACT</name>
<comment type="catalytic activity">
    <reaction evidence="11">
        <text>[GlcNAc-(1-&gt;4)-Mur2Ac(oyl-L-Ala-gamma-D-Glu-L-Lys-D-Ala-D-Ala)](n)-di-trans,octa-cis-undecaprenyl diphosphate + beta-D-GlcNAc-(1-&gt;4)-Mur2Ac(oyl-L-Ala-gamma-D-Glu-L-Lys-D-Ala-D-Ala)-di-trans,octa-cis-undecaprenyl diphosphate = [GlcNAc-(1-&gt;4)-Mur2Ac(oyl-L-Ala-gamma-D-Glu-L-Lys-D-Ala-D-Ala)](n+1)-di-trans,octa-cis-undecaprenyl diphosphate + di-trans,octa-cis-undecaprenyl diphosphate + H(+)</text>
        <dbReference type="Rhea" id="RHEA:23708"/>
        <dbReference type="Rhea" id="RHEA-COMP:9602"/>
        <dbReference type="Rhea" id="RHEA-COMP:9603"/>
        <dbReference type="ChEBI" id="CHEBI:15378"/>
        <dbReference type="ChEBI" id="CHEBI:58405"/>
        <dbReference type="ChEBI" id="CHEBI:60033"/>
        <dbReference type="ChEBI" id="CHEBI:78435"/>
        <dbReference type="EC" id="2.4.99.28"/>
    </reaction>
</comment>
<keyword evidence="4 11" id="KW-0808">Transferase</keyword>
<dbReference type="AlphaFoldDB" id="E1Y9H8"/>
<dbReference type="Gene3D" id="1.10.3810.10">
    <property type="entry name" value="Biosynthetic peptidoglycan transglycosylase-like"/>
    <property type="match status" value="1"/>
</dbReference>
<dbReference type="CAZy" id="GT51">
    <property type="family name" value="Glycosyltransferase Family 51"/>
</dbReference>
<evidence type="ECO:0000256" key="4">
    <source>
        <dbReference type="ARBA" id="ARBA00022679"/>
    </source>
</evidence>
<evidence type="ECO:0000256" key="1">
    <source>
        <dbReference type="ARBA" id="ARBA00022475"/>
    </source>
</evidence>
<dbReference type="InterPro" id="IPR036950">
    <property type="entry name" value="PBP_transglycosylase"/>
</dbReference>
<comment type="function">
    <text evidence="11">Peptidoglycan polymerase that catalyzes glycan chain elongation from lipid-linked precursors.</text>
</comment>
<keyword evidence="8 11" id="KW-1133">Transmembrane helix</keyword>
<dbReference type="UniPathway" id="UPA00219"/>
<proteinExistence type="inferred from homology"/>
<dbReference type="EMBL" id="FR695864">
    <property type="protein sequence ID" value="CBX27222.1"/>
    <property type="molecule type" value="Genomic_DNA"/>
</dbReference>
<keyword evidence="7 11" id="KW-0573">Peptidoglycan synthesis</keyword>
<dbReference type="HAMAP" id="MF_00766">
    <property type="entry name" value="PGT_MtgA"/>
    <property type="match status" value="1"/>
</dbReference>
<dbReference type="Pfam" id="PF00912">
    <property type="entry name" value="Transgly"/>
    <property type="match status" value="1"/>
</dbReference>
<dbReference type="GO" id="GO:0008955">
    <property type="term" value="F:peptidoglycan glycosyltransferase activity"/>
    <property type="evidence" value="ECO:0007669"/>
    <property type="project" value="UniProtKB-UniRule"/>
</dbReference>
<keyword evidence="10 11" id="KW-0961">Cell wall biogenesis/degradation</keyword>
<gene>
    <name evidence="11" type="primary">mtgA</name>
    <name evidence="13" type="ORF">N47_A12510</name>
</gene>
<dbReference type="InterPro" id="IPR023346">
    <property type="entry name" value="Lysozyme-like_dom_sf"/>
</dbReference>
<dbReference type="GO" id="GO:0071555">
    <property type="term" value="P:cell wall organization"/>
    <property type="evidence" value="ECO:0007669"/>
    <property type="project" value="UniProtKB-KW"/>
</dbReference>
<evidence type="ECO:0000256" key="8">
    <source>
        <dbReference type="ARBA" id="ARBA00022989"/>
    </source>
</evidence>
<protein>
    <recommendedName>
        <fullName evidence="11">Biosynthetic peptidoglycan transglycosylase</fullName>
        <ecNumber evidence="11">2.4.99.28</ecNumber>
    </recommendedName>
    <alternativeName>
        <fullName evidence="11">Glycan polymerase</fullName>
    </alternativeName>
    <alternativeName>
        <fullName evidence="11">Peptidoglycan glycosyltransferase MtgA</fullName>
        <shortName evidence="11">PGT</shortName>
    </alternativeName>
</protein>
<organism evidence="13">
    <name type="scientific">uncultured Desulfobacterium sp</name>
    <dbReference type="NCBI Taxonomy" id="201089"/>
    <lineage>
        <taxon>Bacteria</taxon>
        <taxon>Pseudomonadati</taxon>
        <taxon>Thermodesulfobacteriota</taxon>
        <taxon>Desulfobacteria</taxon>
        <taxon>Desulfobacterales</taxon>
        <taxon>Desulfobacteriaceae</taxon>
        <taxon>Desulfobacterium</taxon>
        <taxon>environmental samples</taxon>
    </lineage>
</organism>
<evidence type="ECO:0000256" key="10">
    <source>
        <dbReference type="ARBA" id="ARBA00023316"/>
    </source>
</evidence>
<comment type="subcellular location">
    <subcellularLocation>
        <location evidence="11">Cell membrane</location>
        <topology evidence="11">Single-pass membrane protein</topology>
    </subcellularLocation>
</comment>
<evidence type="ECO:0000256" key="5">
    <source>
        <dbReference type="ARBA" id="ARBA00022692"/>
    </source>
</evidence>
<feature type="transmembrane region" description="Helical" evidence="11">
    <location>
        <begin position="23"/>
        <end position="41"/>
    </location>
</feature>
<keyword evidence="1 11" id="KW-1003">Cell membrane</keyword>
<dbReference type="PANTHER" id="PTHR30400">
    <property type="entry name" value="MONOFUNCTIONAL BIOSYNTHETIC PEPTIDOGLYCAN TRANSGLYCOSYLASE"/>
    <property type="match status" value="1"/>
</dbReference>
<dbReference type="NCBIfam" id="TIGR02070">
    <property type="entry name" value="mono_pep_trsgly"/>
    <property type="match status" value="1"/>
</dbReference>
<dbReference type="SUPFAM" id="SSF53955">
    <property type="entry name" value="Lysozyme-like"/>
    <property type="match status" value="1"/>
</dbReference>
<evidence type="ECO:0000256" key="11">
    <source>
        <dbReference type="HAMAP-Rule" id="MF_00766"/>
    </source>
</evidence>
<evidence type="ECO:0000256" key="9">
    <source>
        <dbReference type="ARBA" id="ARBA00023136"/>
    </source>
</evidence>
<dbReference type="GO" id="GO:0009274">
    <property type="term" value="C:peptidoglycan-based cell wall"/>
    <property type="evidence" value="ECO:0007669"/>
    <property type="project" value="InterPro"/>
</dbReference>
<comment type="similarity">
    <text evidence="11">Belongs to the glycosyltransferase 51 family.</text>
</comment>
<dbReference type="InterPro" id="IPR011812">
    <property type="entry name" value="Pep_trsgly"/>
</dbReference>
<evidence type="ECO:0000259" key="12">
    <source>
        <dbReference type="Pfam" id="PF00912"/>
    </source>
</evidence>
<dbReference type="GO" id="GO:0016763">
    <property type="term" value="F:pentosyltransferase activity"/>
    <property type="evidence" value="ECO:0007669"/>
    <property type="project" value="InterPro"/>
</dbReference>
<dbReference type="EC" id="2.4.99.28" evidence="11"/>
<dbReference type="InterPro" id="IPR001264">
    <property type="entry name" value="Glyco_trans_51"/>
</dbReference>
<keyword evidence="5 11" id="KW-0812">Transmembrane</keyword>
<dbReference type="GO" id="GO:0009252">
    <property type="term" value="P:peptidoglycan biosynthetic process"/>
    <property type="evidence" value="ECO:0007669"/>
    <property type="project" value="UniProtKB-UniRule"/>
</dbReference>
<evidence type="ECO:0000313" key="13">
    <source>
        <dbReference type="EMBL" id="CBX27222.1"/>
    </source>
</evidence>
<keyword evidence="9 11" id="KW-0472">Membrane</keyword>
<feature type="domain" description="Glycosyl transferase family 51" evidence="12">
    <location>
        <begin position="64"/>
        <end position="229"/>
    </location>
</feature>
<reference evidence="13" key="1">
    <citation type="journal article" date="2011" name="Environ. Microbiol.">
        <title>Genomic insights into the metabolic potential of the polycyclic aromatic hydrocarbon degrading sulfate-reducing Deltaproteobacterium N47.</title>
        <authorList>
            <person name="Bergmann F."/>
            <person name="Selesi D."/>
            <person name="Weinmaier T."/>
            <person name="Tischler P."/>
            <person name="Rattei T."/>
            <person name="Meckenstock R.U."/>
        </authorList>
    </citation>
    <scope>NUCLEOTIDE SEQUENCE</scope>
</reference>